<dbReference type="InterPro" id="IPR005000">
    <property type="entry name" value="Aldolase/citrate-lyase_domain"/>
</dbReference>
<evidence type="ECO:0000259" key="4">
    <source>
        <dbReference type="Pfam" id="PF03328"/>
    </source>
</evidence>
<dbReference type="GO" id="GO:0016829">
    <property type="term" value="F:lyase activity"/>
    <property type="evidence" value="ECO:0007669"/>
    <property type="project" value="UniProtKB-KW"/>
</dbReference>
<comment type="cofactor">
    <cofactor evidence="1">
        <name>Mg(2+)</name>
        <dbReference type="ChEBI" id="CHEBI:18420"/>
    </cofactor>
</comment>
<dbReference type="SUPFAM" id="SSF51621">
    <property type="entry name" value="Phosphoenolpyruvate/pyruvate domain"/>
    <property type="match status" value="1"/>
</dbReference>
<keyword evidence="5" id="KW-0456">Lyase</keyword>
<dbReference type="PANTHER" id="PTHR32308:SF0">
    <property type="entry name" value="HPCH_HPAI ALDOLASE_CITRATE LYASE DOMAIN-CONTAINING PROTEIN"/>
    <property type="match status" value="1"/>
</dbReference>
<dbReference type="RefSeq" id="WP_238208244.1">
    <property type="nucleotide sequence ID" value="NZ_JBHTND010000006.1"/>
</dbReference>
<proteinExistence type="predicted"/>
<sequence length="222" mass="22952">MHAILIVPGEAQAVAAAMESGAHALIVDVTEGAPPILPTARKAGAPLLYLRSRTLERDLPAMMAAAPHGIVLTDCESARDVMRLGARLAVEEAMQGLPDGATRILALVGTAKGAFALQHLAGSSDRLAGIAWDAEAVRIEIGARTLRSGDGGWIPPLAQIRSLVRLAAAAAKVAAIDAACPAGGDVLREVEEARRDGLQAKLALDPDQARIVMAFDPDSPDA</sequence>
<protein>
    <submittedName>
        <fullName evidence="5">Aldolase/citrate lyase family protein</fullName>
    </submittedName>
</protein>
<gene>
    <name evidence="5" type="ORF">ACFQ4G_06910</name>
</gene>
<keyword evidence="6" id="KW-1185">Reference proteome</keyword>
<keyword evidence="3" id="KW-0460">Magnesium</keyword>
<organism evidence="5 6">
    <name type="scientific">Methylobacterium marchantiae</name>
    <dbReference type="NCBI Taxonomy" id="600331"/>
    <lineage>
        <taxon>Bacteria</taxon>
        <taxon>Pseudomonadati</taxon>
        <taxon>Pseudomonadota</taxon>
        <taxon>Alphaproteobacteria</taxon>
        <taxon>Hyphomicrobiales</taxon>
        <taxon>Methylobacteriaceae</taxon>
        <taxon>Methylobacterium</taxon>
    </lineage>
</organism>
<dbReference type="PANTHER" id="PTHR32308">
    <property type="entry name" value="LYASE BETA SUBUNIT, PUTATIVE (AFU_ORTHOLOGUE AFUA_4G13030)-RELATED"/>
    <property type="match status" value="1"/>
</dbReference>
<evidence type="ECO:0000256" key="2">
    <source>
        <dbReference type="ARBA" id="ARBA00022723"/>
    </source>
</evidence>
<feature type="domain" description="HpcH/HpaI aldolase/citrate lyase" evidence="4">
    <location>
        <begin position="51"/>
        <end position="203"/>
    </location>
</feature>
<accession>A0ABW3WXL8</accession>
<dbReference type="Gene3D" id="3.20.20.60">
    <property type="entry name" value="Phosphoenolpyruvate-binding domains"/>
    <property type="match status" value="1"/>
</dbReference>
<dbReference type="InterPro" id="IPR015813">
    <property type="entry name" value="Pyrv/PenolPyrv_kinase-like_dom"/>
</dbReference>
<keyword evidence="2" id="KW-0479">Metal-binding</keyword>
<evidence type="ECO:0000313" key="5">
    <source>
        <dbReference type="EMBL" id="MFD1301315.1"/>
    </source>
</evidence>
<reference evidence="6" key="1">
    <citation type="journal article" date="2019" name="Int. J. Syst. Evol. Microbiol.">
        <title>The Global Catalogue of Microorganisms (GCM) 10K type strain sequencing project: providing services to taxonomists for standard genome sequencing and annotation.</title>
        <authorList>
            <consortium name="The Broad Institute Genomics Platform"/>
            <consortium name="The Broad Institute Genome Sequencing Center for Infectious Disease"/>
            <person name="Wu L."/>
            <person name="Ma J."/>
        </authorList>
    </citation>
    <scope>NUCLEOTIDE SEQUENCE [LARGE SCALE GENOMIC DNA]</scope>
    <source>
        <strain evidence="6">CCUG 56108</strain>
    </source>
</reference>
<evidence type="ECO:0000256" key="1">
    <source>
        <dbReference type="ARBA" id="ARBA00001946"/>
    </source>
</evidence>
<dbReference type="InterPro" id="IPR040442">
    <property type="entry name" value="Pyrv_kinase-like_dom_sf"/>
</dbReference>
<comment type="caution">
    <text evidence="5">The sequence shown here is derived from an EMBL/GenBank/DDBJ whole genome shotgun (WGS) entry which is preliminary data.</text>
</comment>
<dbReference type="Proteomes" id="UP001597176">
    <property type="component" value="Unassembled WGS sequence"/>
</dbReference>
<dbReference type="EMBL" id="JBHTND010000006">
    <property type="protein sequence ID" value="MFD1301315.1"/>
    <property type="molecule type" value="Genomic_DNA"/>
</dbReference>
<name>A0ABW3WXL8_9HYPH</name>
<dbReference type="Pfam" id="PF03328">
    <property type="entry name" value="HpcH_HpaI"/>
    <property type="match status" value="1"/>
</dbReference>
<evidence type="ECO:0000256" key="3">
    <source>
        <dbReference type="ARBA" id="ARBA00022842"/>
    </source>
</evidence>
<evidence type="ECO:0000313" key="6">
    <source>
        <dbReference type="Proteomes" id="UP001597176"/>
    </source>
</evidence>